<keyword evidence="2" id="KW-1185">Reference proteome</keyword>
<evidence type="ECO:0000313" key="2">
    <source>
        <dbReference type="Proteomes" id="UP000887581"/>
    </source>
</evidence>
<dbReference type="Gene3D" id="2.30.42.10">
    <property type="match status" value="1"/>
</dbReference>
<dbReference type="WBParaSite" id="sdigi.contig32.g2328.t1">
    <property type="protein sequence ID" value="sdigi.contig32.g2328.t1"/>
    <property type="gene ID" value="sdigi.contig32.g2328"/>
</dbReference>
<dbReference type="AlphaFoldDB" id="A0A915PQ11"/>
<dbReference type="SMART" id="SM00228">
    <property type="entry name" value="PDZ"/>
    <property type="match status" value="1"/>
</dbReference>
<organism evidence="2 3">
    <name type="scientific">Setaria digitata</name>
    <dbReference type="NCBI Taxonomy" id="48799"/>
    <lineage>
        <taxon>Eukaryota</taxon>
        <taxon>Metazoa</taxon>
        <taxon>Ecdysozoa</taxon>
        <taxon>Nematoda</taxon>
        <taxon>Chromadorea</taxon>
        <taxon>Rhabditida</taxon>
        <taxon>Spirurina</taxon>
        <taxon>Spiruromorpha</taxon>
        <taxon>Filarioidea</taxon>
        <taxon>Setariidae</taxon>
        <taxon>Setaria</taxon>
    </lineage>
</organism>
<dbReference type="SUPFAM" id="SSF50156">
    <property type="entry name" value="PDZ domain-like"/>
    <property type="match status" value="1"/>
</dbReference>
<evidence type="ECO:0000313" key="3">
    <source>
        <dbReference type="WBParaSite" id="sdigi.contig32.g2328.t1"/>
    </source>
</evidence>
<evidence type="ECO:0000259" key="1">
    <source>
        <dbReference type="SMART" id="SM00228"/>
    </source>
</evidence>
<dbReference type="InterPro" id="IPR036034">
    <property type="entry name" value="PDZ_sf"/>
</dbReference>
<dbReference type="InterPro" id="IPR040264">
    <property type="entry name" value="T15H9.4-like"/>
</dbReference>
<dbReference type="PANTHER" id="PTHR31327:SF7">
    <property type="entry name" value="PDZ DOMAIN-CONTAINING PROTEIN"/>
    <property type="match status" value="1"/>
</dbReference>
<feature type="domain" description="PDZ" evidence="1">
    <location>
        <begin position="73"/>
        <end position="169"/>
    </location>
</feature>
<dbReference type="Pfam" id="PF00595">
    <property type="entry name" value="PDZ"/>
    <property type="match status" value="1"/>
</dbReference>
<dbReference type="PANTHER" id="PTHR31327">
    <property type="entry name" value="SPERM MEIOSIS PDZ DOMAIN CONTAINING PROTEINS-RELATED"/>
    <property type="match status" value="1"/>
</dbReference>
<proteinExistence type="predicted"/>
<accession>A0A915PQ11</accession>
<reference evidence="3" key="1">
    <citation type="submission" date="2022-11" db="UniProtKB">
        <authorList>
            <consortium name="WormBaseParasite"/>
        </authorList>
    </citation>
    <scope>IDENTIFICATION</scope>
</reference>
<name>A0A915PQ11_9BILA</name>
<dbReference type="InterPro" id="IPR001478">
    <property type="entry name" value="PDZ"/>
</dbReference>
<sequence length="192" mass="21387">MTVNRDKGRGEKIMQEQYVDDKKIVRREGFLYLKVRMAQYKTGTRIGLVGSTPLSSVIPPRLNTFMATNYFYKTVKFCITGLVAQWTTRRSTEPKIAGSNPAEQVKNGKEGHVYVTRVRQGSLGAECLIVGDRILQVNDTTINDKEVAKKAIVKGLLLGSVTFIVERPDSPIARTFASEVMAVRTPPTAYKS</sequence>
<protein>
    <submittedName>
        <fullName evidence="3">PDZ domain-containing protein</fullName>
    </submittedName>
</protein>
<dbReference type="Proteomes" id="UP000887581">
    <property type="component" value="Unplaced"/>
</dbReference>